<dbReference type="Gene3D" id="1.10.150.130">
    <property type="match status" value="1"/>
</dbReference>
<evidence type="ECO:0000256" key="1">
    <source>
        <dbReference type="ARBA" id="ARBA00023125"/>
    </source>
</evidence>
<dbReference type="RefSeq" id="WP_239549272.1">
    <property type="nucleotide sequence ID" value="NZ_JAFBER010000020.1"/>
</dbReference>
<protein>
    <submittedName>
        <fullName evidence="4">Transcriptional regulator</fullName>
    </submittedName>
</protein>
<dbReference type="SUPFAM" id="SSF56349">
    <property type="entry name" value="DNA breaking-rejoining enzymes"/>
    <property type="match status" value="1"/>
</dbReference>
<keyword evidence="1 2" id="KW-0238">DNA-binding</keyword>
<evidence type="ECO:0000313" key="4">
    <source>
        <dbReference type="EMBL" id="MBM7646430.1"/>
    </source>
</evidence>
<evidence type="ECO:0000256" key="2">
    <source>
        <dbReference type="PROSITE-ProRule" id="PRU01248"/>
    </source>
</evidence>
<dbReference type="PROSITE" id="PS51900">
    <property type="entry name" value="CB"/>
    <property type="match status" value="1"/>
</dbReference>
<dbReference type="Pfam" id="PF14659">
    <property type="entry name" value="Phage_int_SAM_3"/>
    <property type="match status" value="1"/>
</dbReference>
<keyword evidence="5" id="KW-1185">Reference proteome</keyword>
<accession>A0ABS2Q2B6</accession>
<reference evidence="4 5" key="1">
    <citation type="submission" date="2021-01" db="EMBL/GenBank/DDBJ databases">
        <title>Genomic Encyclopedia of Type Strains, Phase IV (KMG-IV): sequencing the most valuable type-strain genomes for metagenomic binning, comparative biology and taxonomic classification.</title>
        <authorList>
            <person name="Goeker M."/>
        </authorList>
    </citation>
    <scope>NUCLEOTIDE SEQUENCE [LARGE SCALE GENOMIC DNA]</scope>
    <source>
        <strain evidence="4 5">DSM 28236</strain>
    </source>
</reference>
<sequence>MEIEYYGFSEDGNEQVDKFFEKWLEVYKKPNVKPITYSVQERNVRLNILPRWGNYKLKEITRTEYQKWINELINHYSKGTIRRIHSIMSTALHDAVHEFKILRENPNCTNKHS</sequence>
<gene>
    <name evidence="4" type="ORF">JOD45_002658</name>
</gene>
<dbReference type="InterPro" id="IPR044068">
    <property type="entry name" value="CB"/>
</dbReference>
<name>A0ABS2Q2B6_9BACL</name>
<comment type="caution">
    <text evidence="4">The sequence shown here is derived from an EMBL/GenBank/DDBJ whole genome shotgun (WGS) entry which is preliminary data.</text>
</comment>
<evidence type="ECO:0000259" key="3">
    <source>
        <dbReference type="PROSITE" id="PS51900"/>
    </source>
</evidence>
<feature type="domain" description="Core-binding (CB)" evidence="3">
    <location>
        <begin position="14"/>
        <end position="96"/>
    </location>
</feature>
<dbReference type="InterPro" id="IPR010998">
    <property type="entry name" value="Integrase_recombinase_N"/>
</dbReference>
<proteinExistence type="predicted"/>
<evidence type="ECO:0000313" key="5">
    <source>
        <dbReference type="Proteomes" id="UP000808914"/>
    </source>
</evidence>
<dbReference type="Proteomes" id="UP000808914">
    <property type="component" value="Unassembled WGS sequence"/>
</dbReference>
<dbReference type="InterPro" id="IPR011010">
    <property type="entry name" value="DNA_brk_join_enz"/>
</dbReference>
<dbReference type="EMBL" id="JAFBER010000020">
    <property type="protein sequence ID" value="MBM7646430.1"/>
    <property type="molecule type" value="Genomic_DNA"/>
</dbReference>
<organism evidence="4 5">
    <name type="scientific">Scopulibacillus daqui</name>
    <dbReference type="NCBI Taxonomy" id="1469162"/>
    <lineage>
        <taxon>Bacteria</taxon>
        <taxon>Bacillati</taxon>
        <taxon>Bacillota</taxon>
        <taxon>Bacilli</taxon>
        <taxon>Bacillales</taxon>
        <taxon>Sporolactobacillaceae</taxon>
        <taxon>Scopulibacillus</taxon>
    </lineage>
</organism>
<dbReference type="InterPro" id="IPR004107">
    <property type="entry name" value="Integrase_SAM-like_N"/>
</dbReference>